<dbReference type="InterPro" id="IPR011990">
    <property type="entry name" value="TPR-like_helical_dom_sf"/>
</dbReference>
<accession>A0A3M5U7B5</accession>
<organism evidence="2 3">
    <name type="scientific">Pseudomonas avellanae</name>
    <dbReference type="NCBI Taxonomy" id="46257"/>
    <lineage>
        <taxon>Bacteria</taxon>
        <taxon>Pseudomonadati</taxon>
        <taxon>Pseudomonadota</taxon>
        <taxon>Gammaproteobacteria</taxon>
        <taxon>Pseudomonadales</taxon>
        <taxon>Pseudomonadaceae</taxon>
        <taxon>Pseudomonas</taxon>
    </lineage>
</organism>
<dbReference type="InterPro" id="IPR003593">
    <property type="entry name" value="AAA+_ATPase"/>
</dbReference>
<dbReference type="Gene3D" id="3.40.50.300">
    <property type="entry name" value="P-loop containing nucleotide triphosphate hydrolases"/>
    <property type="match status" value="1"/>
</dbReference>
<reference evidence="2 3" key="1">
    <citation type="submission" date="2018-08" db="EMBL/GenBank/DDBJ databases">
        <title>Recombination of ecologically and evolutionarily significant loci maintains genetic cohesion in the Pseudomonas syringae species complex.</title>
        <authorList>
            <person name="Dillon M."/>
            <person name="Thakur S."/>
            <person name="Almeida R.N.D."/>
            <person name="Weir B.S."/>
            <person name="Guttman D.S."/>
        </authorList>
    </citation>
    <scope>NUCLEOTIDE SEQUENCE [LARGE SCALE GENOMIC DNA]</scope>
    <source>
        <strain evidence="2 3">ICMP 9749</strain>
    </source>
</reference>
<evidence type="ECO:0000259" key="1">
    <source>
        <dbReference type="SMART" id="SM00382"/>
    </source>
</evidence>
<proteinExistence type="predicted"/>
<feature type="domain" description="AAA+ ATPase" evidence="1">
    <location>
        <begin position="210"/>
        <end position="342"/>
    </location>
</feature>
<dbReference type="EMBL" id="RBTX01000013">
    <property type="protein sequence ID" value="RMU41790.1"/>
    <property type="molecule type" value="Genomic_DNA"/>
</dbReference>
<evidence type="ECO:0000313" key="2">
    <source>
        <dbReference type="EMBL" id="RMU41790.1"/>
    </source>
</evidence>
<dbReference type="AlphaFoldDB" id="A0A3M5U7B5"/>
<dbReference type="SMART" id="SM00382">
    <property type="entry name" value="AAA"/>
    <property type="match status" value="1"/>
</dbReference>
<name>A0A3M5U7B5_9PSED</name>
<comment type="caution">
    <text evidence="2">The sequence shown here is derived from an EMBL/GenBank/DDBJ whole genome shotgun (WGS) entry which is preliminary data.</text>
</comment>
<dbReference type="SUPFAM" id="SSF48452">
    <property type="entry name" value="TPR-like"/>
    <property type="match status" value="1"/>
</dbReference>
<dbReference type="Proteomes" id="UP000281514">
    <property type="component" value="Unassembled WGS sequence"/>
</dbReference>
<protein>
    <recommendedName>
        <fullName evidence="1">AAA+ ATPase domain-containing protein</fullName>
    </recommendedName>
</protein>
<dbReference type="SUPFAM" id="SSF52540">
    <property type="entry name" value="P-loop containing nucleoside triphosphate hydrolases"/>
    <property type="match status" value="1"/>
</dbReference>
<sequence length="934" mass="103698">MAQFVRKRIVKDLIEEIVEIDAVSLEFVGHKVLEILEGTSLIQRGVNKDYKPVGYTLDTYSHDFKVVGEYSTEEDYFIGVKAADESIKFAKIEKDLTHVLAHCAGRIPERIYLVSSEEQPASFRVKFNKTKLAEDHSEQIRFLSARDLAEHIFDASVDNANHADFFREYFPDFGQNLDNYAYFGRVPPVCADFKSEEIFFRQIRDHFAAGPQICVLHGLSGAGKTQAAINYVRETLDEYENYIWISGEDWRPDVALSAIKRVRGGVAINVAGIFNASKTLLVIDDLTRALQPSHLQAELAAGFNHGGRVLVTSQIGATGKEEARICVPIERVSHKTAFQILDESEATATDACRRFVEECRFSPLILSIVRSLGDEDDISKEDLYREVLENPGEAQQADGTSILSLMLGKLSPENRNALGKIANGGCRTYEIKFLNSFIGTMTRAALQRLAILSRTATSSTVAVHELICRAVRTAEDDGVLATAIEQYVSLSHGEMVPSTLRQIHLAVAQLKSANDRKGDRAPDWLTYALMQVDPIRYRAPGLQETSVTGDMPMAQLLCVVDAKEGHAYTLAQEDRSAYYERCAEEYGQALDSASDTEVRAELMHHQGKAFRRCAKPELALDCFKRLLTEKPDWHAAHGQVAHLGTQKGVPQIMVAEGEIANRYLIDRTLDSPEKVPLRVSLAAISRLRSYFTLSNQIKDDSVKVQQLADVVGLSALEGFDQFYEAFLALTSLYGYHHADICLVLAEAFPEMLTIRPNSVQARQWSNTSEGLTNVAVAARSAGKQVLANELNEAACSFADEVSRGDRLTSYTARVVAKTLIEANRASDALVAIDKVPPDRVDHWVLYQKTRAELALGTPELAIESATLALQMVENDEKAQGRRNIYHAQQSQCWEALGEVEKAVASKAAACELTTDPKYREQLESQLQKLTAKLP</sequence>
<evidence type="ECO:0000313" key="3">
    <source>
        <dbReference type="Proteomes" id="UP000281514"/>
    </source>
</evidence>
<gene>
    <name evidence="2" type="ORF">ALP32_01348</name>
</gene>
<dbReference type="Gene3D" id="1.25.40.10">
    <property type="entry name" value="Tetratricopeptide repeat domain"/>
    <property type="match status" value="1"/>
</dbReference>
<dbReference type="InterPro" id="IPR027417">
    <property type="entry name" value="P-loop_NTPase"/>
</dbReference>
<dbReference type="RefSeq" id="WP_005616173.1">
    <property type="nucleotide sequence ID" value="NZ_BMNO01000027.1"/>
</dbReference>